<keyword evidence="2" id="KW-1185">Reference proteome</keyword>
<comment type="caution">
    <text evidence="1">The sequence shown here is derived from an EMBL/GenBank/DDBJ whole genome shotgun (WGS) entry which is preliminary data.</text>
</comment>
<gene>
    <name evidence="1" type="ORF">B0T18DRAFT_411981</name>
</gene>
<proteinExistence type="predicted"/>
<feature type="non-terminal residue" evidence="1">
    <location>
        <position position="1"/>
    </location>
</feature>
<accession>A0AA40EWF5</accession>
<sequence>MLAYNLVRYEDVIHNRWRKKDKCKRPFIKTMTAGFFSAEQIGGSIWEFKVILPGDNHGRTILFHEPHPSNIIRFSVARDIGRRLNRHFGWTRATFVAKGENRSG</sequence>
<evidence type="ECO:0000313" key="1">
    <source>
        <dbReference type="EMBL" id="KAK0746604.1"/>
    </source>
</evidence>
<dbReference type="PANTHER" id="PTHR40788:SF2">
    <property type="entry name" value="CLR5 DOMAIN-CONTAINING PROTEIN"/>
    <property type="match status" value="1"/>
</dbReference>
<dbReference type="Proteomes" id="UP001172155">
    <property type="component" value="Unassembled WGS sequence"/>
</dbReference>
<dbReference type="PANTHER" id="PTHR40788">
    <property type="entry name" value="CLR5 DOMAIN-CONTAINING PROTEIN-RELATED"/>
    <property type="match status" value="1"/>
</dbReference>
<dbReference type="AlphaFoldDB" id="A0AA40EWF5"/>
<protein>
    <submittedName>
        <fullName evidence="1">Uncharacterized protein</fullName>
    </submittedName>
</protein>
<reference evidence="1" key="1">
    <citation type="submission" date="2023-06" db="EMBL/GenBank/DDBJ databases">
        <title>Genome-scale phylogeny and comparative genomics of the fungal order Sordariales.</title>
        <authorList>
            <consortium name="Lawrence Berkeley National Laboratory"/>
            <person name="Hensen N."/>
            <person name="Bonometti L."/>
            <person name="Westerberg I."/>
            <person name="Brannstrom I.O."/>
            <person name="Guillou S."/>
            <person name="Cros-Aarteil S."/>
            <person name="Calhoun S."/>
            <person name="Haridas S."/>
            <person name="Kuo A."/>
            <person name="Mondo S."/>
            <person name="Pangilinan J."/>
            <person name="Riley R."/>
            <person name="LaButti K."/>
            <person name="Andreopoulos B."/>
            <person name="Lipzen A."/>
            <person name="Chen C."/>
            <person name="Yanf M."/>
            <person name="Daum C."/>
            <person name="Ng V."/>
            <person name="Clum A."/>
            <person name="Steindorff A."/>
            <person name="Ohm R."/>
            <person name="Martin F."/>
            <person name="Silar P."/>
            <person name="Natvig D."/>
            <person name="Lalanne C."/>
            <person name="Gautier V."/>
            <person name="Ament-velasquez S.L."/>
            <person name="Kruys A."/>
            <person name="Hutchinson M.I."/>
            <person name="Powell A.J."/>
            <person name="Barry K."/>
            <person name="Miller A.N."/>
            <person name="Grigoriev I.V."/>
            <person name="Debuchy R."/>
            <person name="Gladieux P."/>
            <person name="Thoren M.H."/>
            <person name="Johannesson H."/>
        </authorList>
    </citation>
    <scope>NUCLEOTIDE SEQUENCE</scope>
    <source>
        <strain evidence="1">SMH3187-1</strain>
    </source>
</reference>
<dbReference type="EMBL" id="JAUKUD010000004">
    <property type="protein sequence ID" value="KAK0746604.1"/>
    <property type="molecule type" value="Genomic_DNA"/>
</dbReference>
<name>A0AA40EWF5_9PEZI</name>
<organism evidence="1 2">
    <name type="scientific">Schizothecium vesticola</name>
    <dbReference type="NCBI Taxonomy" id="314040"/>
    <lineage>
        <taxon>Eukaryota</taxon>
        <taxon>Fungi</taxon>
        <taxon>Dikarya</taxon>
        <taxon>Ascomycota</taxon>
        <taxon>Pezizomycotina</taxon>
        <taxon>Sordariomycetes</taxon>
        <taxon>Sordariomycetidae</taxon>
        <taxon>Sordariales</taxon>
        <taxon>Schizotheciaceae</taxon>
        <taxon>Schizothecium</taxon>
    </lineage>
</organism>
<evidence type="ECO:0000313" key="2">
    <source>
        <dbReference type="Proteomes" id="UP001172155"/>
    </source>
</evidence>